<organism evidence="3 4">
    <name type="scientific">Streptomyces filamentosus</name>
    <name type="common">Streptomyces roseosporus</name>
    <dbReference type="NCBI Taxonomy" id="67294"/>
    <lineage>
        <taxon>Bacteria</taxon>
        <taxon>Bacillati</taxon>
        <taxon>Actinomycetota</taxon>
        <taxon>Actinomycetes</taxon>
        <taxon>Kitasatosporales</taxon>
        <taxon>Streptomycetaceae</taxon>
        <taxon>Streptomyces</taxon>
    </lineage>
</organism>
<dbReference type="EMBL" id="BNBE01000004">
    <property type="protein sequence ID" value="GHG26980.1"/>
    <property type="molecule type" value="Genomic_DNA"/>
</dbReference>
<name>A0A919ETU2_STRFL</name>
<proteinExistence type="predicted"/>
<reference evidence="3" key="1">
    <citation type="journal article" date="2014" name="Int. J. Syst. Evol. Microbiol.">
        <title>Complete genome sequence of Corynebacterium casei LMG S-19264T (=DSM 44701T), isolated from a smear-ripened cheese.</title>
        <authorList>
            <consortium name="US DOE Joint Genome Institute (JGI-PGF)"/>
            <person name="Walter F."/>
            <person name="Albersmeier A."/>
            <person name="Kalinowski J."/>
            <person name="Ruckert C."/>
        </authorList>
    </citation>
    <scope>NUCLEOTIDE SEQUENCE</scope>
    <source>
        <strain evidence="3">JCM 4122</strain>
    </source>
</reference>
<accession>A0A919ETU2</accession>
<evidence type="ECO:0000313" key="4">
    <source>
        <dbReference type="Proteomes" id="UP000632849"/>
    </source>
</evidence>
<protein>
    <recommendedName>
        <fullName evidence="2">Immunity protein 35 domain-containing protein</fullName>
    </recommendedName>
</protein>
<sequence length="191" mass="20781">MVISRERALALVGDFLARELPTWRWAGPPPTPDLCRVEERAVGWLVFWRSAEQARGGGPRGSFVGGHYLVDRHDGSLHFVPAVQSGDEDWEEQYLVQVRGVRPPDPLAASVRELARTRGVVAAMGHLRRRAPRLGPHEAKAYVTAVRDGAEPPEELAARTRPEGRRSLPPVETVAGPADPAGAVGRPGAEE</sequence>
<evidence type="ECO:0000313" key="3">
    <source>
        <dbReference type="EMBL" id="GHG26980.1"/>
    </source>
</evidence>
<keyword evidence="4" id="KW-1185">Reference proteome</keyword>
<dbReference type="Pfam" id="PF15567">
    <property type="entry name" value="Imm35"/>
    <property type="match status" value="1"/>
</dbReference>
<comment type="caution">
    <text evidence="3">The sequence shown here is derived from an EMBL/GenBank/DDBJ whole genome shotgun (WGS) entry which is preliminary data.</text>
</comment>
<feature type="compositionally biased region" description="Basic and acidic residues" evidence="1">
    <location>
        <begin position="156"/>
        <end position="166"/>
    </location>
</feature>
<feature type="domain" description="Immunity protein 35" evidence="2">
    <location>
        <begin position="10"/>
        <end position="92"/>
    </location>
</feature>
<dbReference type="AlphaFoldDB" id="A0A919ETU2"/>
<evidence type="ECO:0000256" key="1">
    <source>
        <dbReference type="SAM" id="MobiDB-lite"/>
    </source>
</evidence>
<gene>
    <name evidence="3" type="ORF">GCM10017667_74540</name>
</gene>
<dbReference type="Proteomes" id="UP000632849">
    <property type="component" value="Unassembled WGS sequence"/>
</dbReference>
<evidence type="ECO:0000259" key="2">
    <source>
        <dbReference type="Pfam" id="PF15567"/>
    </source>
</evidence>
<feature type="compositionally biased region" description="Low complexity" evidence="1">
    <location>
        <begin position="175"/>
        <end position="191"/>
    </location>
</feature>
<reference evidence="3" key="2">
    <citation type="submission" date="2020-09" db="EMBL/GenBank/DDBJ databases">
        <authorList>
            <person name="Sun Q."/>
            <person name="Ohkuma M."/>
        </authorList>
    </citation>
    <scope>NUCLEOTIDE SEQUENCE</scope>
    <source>
        <strain evidence="3">JCM 4122</strain>
    </source>
</reference>
<dbReference type="InterPro" id="IPR029082">
    <property type="entry name" value="Imm35"/>
</dbReference>
<feature type="region of interest" description="Disordered" evidence="1">
    <location>
        <begin position="147"/>
        <end position="191"/>
    </location>
</feature>